<proteinExistence type="predicted"/>
<dbReference type="AlphaFoldDB" id="A0A8S1FF41"/>
<reference evidence="2 3" key="1">
    <citation type="submission" date="2020-04" db="EMBL/GenBank/DDBJ databases">
        <authorList>
            <person name="Laetsch R D."/>
            <person name="Stevens L."/>
            <person name="Kumar S."/>
            <person name="Blaxter L. M."/>
        </authorList>
    </citation>
    <scope>NUCLEOTIDE SEQUENCE [LARGE SCALE GENOMIC DNA]</scope>
</reference>
<feature type="coiled-coil region" evidence="1">
    <location>
        <begin position="159"/>
        <end position="204"/>
    </location>
</feature>
<sequence length="221" mass="26259">MLFKLPLLSSNESSMPFVIPIDAWNRFFGSRNMNEVNSSWFAKYYQIKIDIGKRSSPNMVNFINVTLRGKFNDIRRAAAKIVNVILYDLPPQFVTRYSVYYPVTDIQVAYLYNDQLMEKMDIMFKCVCNVLVIEKSKETVYYVSIYGKIDRLLQATLHLRDALAYYDRYEERVKEEERIERNCLKVIEKQRKRAEKDARRCNSKVYKICKKAAHFFLNSFN</sequence>
<gene>
    <name evidence="2" type="ORF">CBOVIS_LOCUS11700</name>
</gene>
<accession>A0A8S1FF41</accession>
<comment type="caution">
    <text evidence="2">The sequence shown here is derived from an EMBL/GenBank/DDBJ whole genome shotgun (WGS) entry which is preliminary data.</text>
</comment>
<keyword evidence="3" id="KW-1185">Reference proteome</keyword>
<evidence type="ECO:0000313" key="2">
    <source>
        <dbReference type="EMBL" id="CAB3410138.1"/>
    </source>
</evidence>
<protein>
    <submittedName>
        <fullName evidence="2">Uncharacterized protein</fullName>
    </submittedName>
</protein>
<name>A0A8S1FF41_9PELO</name>
<keyword evidence="1" id="KW-0175">Coiled coil</keyword>
<evidence type="ECO:0000313" key="3">
    <source>
        <dbReference type="Proteomes" id="UP000494206"/>
    </source>
</evidence>
<dbReference type="EMBL" id="CADEPM010000010">
    <property type="protein sequence ID" value="CAB3410138.1"/>
    <property type="molecule type" value="Genomic_DNA"/>
</dbReference>
<dbReference type="Proteomes" id="UP000494206">
    <property type="component" value="Unassembled WGS sequence"/>
</dbReference>
<evidence type="ECO:0000256" key="1">
    <source>
        <dbReference type="SAM" id="Coils"/>
    </source>
</evidence>
<organism evidence="2 3">
    <name type="scientific">Caenorhabditis bovis</name>
    <dbReference type="NCBI Taxonomy" id="2654633"/>
    <lineage>
        <taxon>Eukaryota</taxon>
        <taxon>Metazoa</taxon>
        <taxon>Ecdysozoa</taxon>
        <taxon>Nematoda</taxon>
        <taxon>Chromadorea</taxon>
        <taxon>Rhabditida</taxon>
        <taxon>Rhabditina</taxon>
        <taxon>Rhabditomorpha</taxon>
        <taxon>Rhabditoidea</taxon>
        <taxon>Rhabditidae</taxon>
        <taxon>Peloderinae</taxon>
        <taxon>Caenorhabditis</taxon>
    </lineage>
</organism>